<evidence type="ECO:0000313" key="3">
    <source>
        <dbReference type="Proteomes" id="UP000594364"/>
    </source>
</evidence>
<dbReference type="OrthoDB" id="37659at2759"/>
<keyword evidence="3" id="KW-1185">Reference proteome</keyword>
<dbReference type="EMBL" id="CP031386">
    <property type="protein sequence ID" value="QPG97665.1"/>
    <property type="molecule type" value="Genomic_DNA"/>
</dbReference>
<gene>
    <name evidence="2" type="ORF">C2857_006688</name>
</gene>
<organism evidence="2 3">
    <name type="scientific">Epichloe festucae (strain Fl1)</name>
    <dbReference type="NCBI Taxonomy" id="877507"/>
    <lineage>
        <taxon>Eukaryota</taxon>
        <taxon>Fungi</taxon>
        <taxon>Dikarya</taxon>
        <taxon>Ascomycota</taxon>
        <taxon>Pezizomycotina</taxon>
        <taxon>Sordariomycetes</taxon>
        <taxon>Hypocreomycetidae</taxon>
        <taxon>Hypocreales</taxon>
        <taxon>Clavicipitaceae</taxon>
        <taxon>Epichloe</taxon>
    </lineage>
</organism>
<feature type="region of interest" description="Disordered" evidence="1">
    <location>
        <begin position="1"/>
        <end position="29"/>
    </location>
</feature>
<feature type="compositionally biased region" description="Basic residues" evidence="1">
    <location>
        <begin position="1"/>
        <end position="12"/>
    </location>
</feature>
<evidence type="ECO:0000313" key="2">
    <source>
        <dbReference type="EMBL" id="QPG97665.1"/>
    </source>
</evidence>
<dbReference type="AlphaFoldDB" id="A0A7S9KQJ8"/>
<sequence>MFSSKSSHKRKQGSGGSSSRKDSNKTGELDDTGDNYSTICLTLFVFRGRPDMYYKRHVLIYFTSPENSNFHETVHAQRDTDASPWAIDQIHSRVDWSMSINYLSHVNAGAVRVCRGEEMMPVNIVAATPVQGREHDSGWNCQNFLLEGLQEIANCGLQTQEWYESVAGEFMDYLLDGAVS</sequence>
<protein>
    <submittedName>
        <fullName evidence="2">Uncharacterized protein</fullName>
    </submittedName>
</protein>
<dbReference type="Proteomes" id="UP000594364">
    <property type="component" value="Chromosome 2"/>
</dbReference>
<accession>A0A7S9KQJ8</accession>
<name>A0A7S9KQJ8_EPIFF</name>
<proteinExistence type="predicted"/>
<feature type="compositionally biased region" description="Basic and acidic residues" evidence="1">
    <location>
        <begin position="19"/>
        <end position="28"/>
    </location>
</feature>
<evidence type="ECO:0000256" key="1">
    <source>
        <dbReference type="SAM" id="MobiDB-lite"/>
    </source>
</evidence>
<reference evidence="2 3" key="1">
    <citation type="journal article" date="2018" name="PLoS Genet.">
        <title>Repeat elements organise 3D genome structure and mediate transcription in the filamentous fungus Epichloe festucae.</title>
        <authorList>
            <person name="Winter D.J."/>
            <person name="Ganley A.R.D."/>
            <person name="Young C.A."/>
            <person name="Liachko I."/>
            <person name="Schardl C.L."/>
            <person name="Dupont P.Y."/>
            <person name="Berry D."/>
            <person name="Ram A."/>
            <person name="Scott B."/>
            <person name="Cox M.P."/>
        </authorList>
    </citation>
    <scope>NUCLEOTIDE SEQUENCE [LARGE SCALE GENOMIC DNA]</scope>
    <source>
        <strain evidence="2 3">Fl1</strain>
    </source>
</reference>